<keyword evidence="2" id="KW-1185">Reference proteome</keyword>
<gene>
    <name evidence="1" type="ORF">BGZ97_004929</name>
</gene>
<dbReference type="Proteomes" id="UP000823405">
    <property type="component" value="Unassembled WGS sequence"/>
</dbReference>
<dbReference type="EMBL" id="JAAAIN010002272">
    <property type="protein sequence ID" value="KAG0295013.1"/>
    <property type="molecule type" value="Genomic_DNA"/>
</dbReference>
<evidence type="ECO:0008006" key="3">
    <source>
        <dbReference type="Google" id="ProtNLM"/>
    </source>
</evidence>
<protein>
    <recommendedName>
        <fullName evidence="3">Transposase</fullName>
    </recommendedName>
</protein>
<reference evidence="1" key="1">
    <citation type="journal article" date="2020" name="Fungal Divers.">
        <title>Resolving the Mortierellaceae phylogeny through synthesis of multi-gene phylogenetics and phylogenomics.</title>
        <authorList>
            <person name="Vandepol N."/>
            <person name="Liber J."/>
            <person name="Desiro A."/>
            <person name="Na H."/>
            <person name="Kennedy M."/>
            <person name="Barry K."/>
            <person name="Grigoriev I.V."/>
            <person name="Miller A.N."/>
            <person name="O'Donnell K."/>
            <person name="Stajich J.E."/>
            <person name="Bonito G."/>
        </authorList>
    </citation>
    <scope>NUCLEOTIDE SEQUENCE</scope>
    <source>
        <strain evidence="1">NVP60</strain>
    </source>
</reference>
<name>A0A9P6UGK5_9FUNG</name>
<sequence length="52" mass="5661">MPGNSYDGHTLAEALEQAAILSDVTPEVAIVDRGYKGFPIEGVKIYHSGMRR</sequence>
<organism evidence="1 2">
    <name type="scientific">Linnemannia gamsii</name>
    <dbReference type="NCBI Taxonomy" id="64522"/>
    <lineage>
        <taxon>Eukaryota</taxon>
        <taxon>Fungi</taxon>
        <taxon>Fungi incertae sedis</taxon>
        <taxon>Mucoromycota</taxon>
        <taxon>Mortierellomycotina</taxon>
        <taxon>Mortierellomycetes</taxon>
        <taxon>Mortierellales</taxon>
        <taxon>Mortierellaceae</taxon>
        <taxon>Linnemannia</taxon>
    </lineage>
</organism>
<evidence type="ECO:0000313" key="1">
    <source>
        <dbReference type="EMBL" id="KAG0295013.1"/>
    </source>
</evidence>
<proteinExistence type="predicted"/>
<accession>A0A9P6UGK5</accession>
<feature type="non-terminal residue" evidence="1">
    <location>
        <position position="52"/>
    </location>
</feature>
<dbReference type="AlphaFoldDB" id="A0A9P6UGK5"/>
<comment type="caution">
    <text evidence="1">The sequence shown here is derived from an EMBL/GenBank/DDBJ whole genome shotgun (WGS) entry which is preliminary data.</text>
</comment>
<evidence type="ECO:0000313" key="2">
    <source>
        <dbReference type="Proteomes" id="UP000823405"/>
    </source>
</evidence>